<dbReference type="InterPro" id="IPR006963">
    <property type="entry name" value="Mopterin_OxRdtase_4Fe-4S_dom"/>
</dbReference>
<keyword evidence="8" id="KW-1185">Reference proteome</keyword>
<dbReference type="SUPFAM" id="SSF50692">
    <property type="entry name" value="ADC-like"/>
    <property type="match status" value="1"/>
</dbReference>
<proteinExistence type="predicted"/>
<keyword evidence="5" id="KW-0411">Iron-sulfur</keyword>
<dbReference type="Pfam" id="PF00384">
    <property type="entry name" value="Molybdopterin"/>
    <property type="match status" value="1"/>
</dbReference>
<evidence type="ECO:0000313" key="7">
    <source>
        <dbReference type="EMBL" id="MFC6865607.1"/>
    </source>
</evidence>
<dbReference type="Gene3D" id="2.40.40.20">
    <property type="match status" value="1"/>
</dbReference>
<dbReference type="PANTHER" id="PTHR43105">
    <property type="entry name" value="RESPIRATORY NITRATE REDUCTASE"/>
    <property type="match status" value="1"/>
</dbReference>
<gene>
    <name evidence="7" type="ORF">ACFQGD_00440</name>
</gene>
<dbReference type="Gene3D" id="2.20.25.90">
    <property type="entry name" value="ADC-like domains"/>
    <property type="match status" value="1"/>
</dbReference>
<dbReference type="Proteomes" id="UP001596337">
    <property type="component" value="Unassembled WGS sequence"/>
</dbReference>
<keyword evidence="3" id="KW-0560">Oxidoreductase</keyword>
<dbReference type="PROSITE" id="PS51669">
    <property type="entry name" value="4FE4S_MOW_BIS_MGD"/>
    <property type="match status" value="1"/>
</dbReference>
<name>A0ABW2BTU2_9PSEU</name>
<comment type="caution">
    <text evidence="7">The sequence shown here is derived from an EMBL/GenBank/DDBJ whole genome shotgun (WGS) entry which is preliminary data.</text>
</comment>
<evidence type="ECO:0000256" key="1">
    <source>
        <dbReference type="ARBA" id="ARBA00022485"/>
    </source>
</evidence>
<dbReference type="Pfam" id="PF01568">
    <property type="entry name" value="Molydop_binding"/>
    <property type="match status" value="1"/>
</dbReference>
<evidence type="ECO:0000256" key="4">
    <source>
        <dbReference type="ARBA" id="ARBA00023004"/>
    </source>
</evidence>
<dbReference type="InterPro" id="IPR006657">
    <property type="entry name" value="MoPterin_dinucl-bd_dom"/>
</dbReference>
<evidence type="ECO:0000256" key="3">
    <source>
        <dbReference type="ARBA" id="ARBA00023002"/>
    </source>
</evidence>
<keyword evidence="4" id="KW-0408">Iron</keyword>
<dbReference type="SMART" id="SM00926">
    <property type="entry name" value="Molybdop_Fe4S4"/>
    <property type="match status" value="1"/>
</dbReference>
<dbReference type="SUPFAM" id="SSF53706">
    <property type="entry name" value="Formate dehydrogenase/DMSO reductase, domains 1-3"/>
    <property type="match status" value="1"/>
</dbReference>
<dbReference type="InterPro" id="IPR009010">
    <property type="entry name" value="Asp_de-COase-like_dom_sf"/>
</dbReference>
<dbReference type="Pfam" id="PF04879">
    <property type="entry name" value="Molybdop_Fe4S4"/>
    <property type="match status" value="1"/>
</dbReference>
<evidence type="ECO:0000256" key="5">
    <source>
        <dbReference type="ARBA" id="ARBA00023014"/>
    </source>
</evidence>
<feature type="domain" description="4Fe-4S Mo/W bis-MGD-type" evidence="6">
    <location>
        <begin position="1"/>
        <end position="61"/>
    </location>
</feature>
<organism evidence="7 8">
    <name type="scientific">Haloechinothrix salitolerans</name>
    <dbReference type="NCBI Taxonomy" id="926830"/>
    <lineage>
        <taxon>Bacteria</taxon>
        <taxon>Bacillati</taxon>
        <taxon>Actinomycetota</taxon>
        <taxon>Actinomycetes</taxon>
        <taxon>Pseudonocardiales</taxon>
        <taxon>Pseudonocardiaceae</taxon>
        <taxon>Haloechinothrix</taxon>
    </lineage>
</organism>
<protein>
    <submittedName>
        <fullName evidence="7">Molybdopterin-dependent oxidoreductase</fullName>
    </submittedName>
</protein>
<keyword evidence="1" id="KW-0004">4Fe-4S</keyword>
<dbReference type="InterPro" id="IPR050123">
    <property type="entry name" value="Prok_molybdopt-oxidoreductase"/>
</dbReference>
<dbReference type="InterPro" id="IPR006656">
    <property type="entry name" value="Mopterin_OxRdtase"/>
</dbReference>
<dbReference type="PANTHER" id="PTHR43105:SF9">
    <property type="entry name" value="NADPH-FE(3+) OXIDOREDUCTASE SUBUNIT ALPHA"/>
    <property type="match status" value="1"/>
</dbReference>
<dbReference type="Gene3D" id="3.40.50.740">
    <property type="match status" value="1"/>
</dbReference>
<sequence length="719" mass="78324">MGTTRHTHHHSCTLCEATCGIVVTTEGDRVIDIRGDEHDPASRGYICPKATALADLHHDPDRLLRPMVRDGDTWREVGWDEAFDLTAERLKRIRAEHGKDAVAVYQGNPTAHNPGLLLFGQPFIRGLGTRNLFSATSVDQLPQMLASYLMFGHQALLPVPDIDRTDLFVCIGANPLVSNGSVMTAPNMRGRLAALRQRGGRAVIVDPRRTETASRAEHLFIRPGTDALFLLSLVHVLFTHDLVNTGRLGEHTVGVTAVKAAAMDFPPERTAPITGIAPEDVVALARSIATTERAVVYGRVGICTQEFGGLAAWLLVVVNALTGHLDEPGGAMFTTPAIDPIPLAKRAGLDGSFATYRSRVRGLPEFSGELPVATMAEEIETGGDGQIRALITSAGNPVLSTPNGTRLDRALGQLDFMVSIDPYLNETTRHADVILPPTGPLERSHYELLLTMVAVRNWAKYSPAVFKRDSDQRHDWEICLELASRVLGPDSLRMPGKLAASALERLGPDVMVELGLRSGPHGLRKLAKGLSLRTLKKHQHGVDLGPLERRLPDRLFTPRKKINLAPREYLDDLDRLRGRQQAWQPGELVLIGRRQLRSNNSWLHNSERLVKGKPRCTLLIHPDDAERSGLADGQHAVLSSRVGEVEVPVEVSDAMLPGVVSLPHGWGHGRDGVRLDVASAHPGASINDVTDEQCVDELTGTAALSGQRVRVRAVRPATV</sequence>
<keyword evidence="2" id="KW-0479">Metal-binding</keyword>
<accession>A0ABW2BTU2</accession>
<dbReference type="Gene3D" id="3.40.228.10">
    <property type="entry name" value="Dimethylsulfoxide Reductase, domain 2"/>
    <property type="match status" value="1"/>
</dbReference>
<dbReference type="EMBL" id="JBHSXX010000001">
    <property type="protein sequence ID" value="MFC6865607.1"/>
    <property type="molecule type" value="Genomic_DNA"/>
</dbReference>
<evidence type="ECO:0000259" key="6">
    <source>
        <dbReference type="PROSITE" id="PS51669"/>
    </source>
</evidence>
<evidence type="ECO:0000256" key="2">
    <source>
        <dbReference type="ARBA" id="ARBA00022723"/>
    </source>
</evidence>
<reference evidence="8" key="1">
    <citation type="journal article" date="2019" name="Int. J. Syst. Evol. Microbiol.">
        <title>The Global Catalogue of Microorganisms (GCM) 10K type strain sequencing project: providing services to taxonomists for standard genome sequencing and annotation.</title>
        <authorList>
            <consortium name="The Broad Institute Genomics Platform"/>
            <consortium name="The Broad Institute Genome Sequencing Center for Infectious Disease"/>
            <person name="Wu L."/>
            <person name="Ma J."/>
        </authorList>
    </citation>
    <scope>NUCLEOTIDE SEQUENCE [LARGE SCALE GENOMIC DNA]</scope>
    <source>
        <strain evidence="8">KCTC 32255</strain>
    </source>
</reference>
<dbReference type="RefSeq" id="WP_345392008.1">
    <property type="nucleotide sequence ID" value="NZ_BAABLA010000007.1"/>
</dbReference>
<evidence type="ECO:0000313" key="8">
    <source>
        <dbReference type="Proteomes" id="UP001596337"/>
    </source>
</evidence>